<sequence length="322" mass="35199">METSRTIGDAEMQRILFSDDPPLGELPVFEPIEYSQSSDDEETTQSLISLDPKTRAVEAACKAGNADRAFADVQHLLQTGTNPQDFQVCLIAAASSGQEGLAQMLLSAGVPASQWAVKAAIKQDSIPLLSLLIKNGWNINEEEAWCLPPLLSFAIHTKASESTIAWFLSNGADPNATCQMDVTPLSVAVAVARYSVVEQLFAHCPTTTVFRGQLLHHAAGRDVPEDCDMILRLVLRRCRPDINAIMYQDHYFSYEVHKIVGLGTALYEAARTGRLSTIKTLIAHGADISIRDSLGYTALDVAEREHNLPVIEELRRLEAAIA</sequence>
<dbReference type="Pfam" id="PF13637">
    <property type="entry name" value="Ank_4"/>
    <property type="match status" value="1"/>
</dbReference>
<dbReference type="PANTHER" id="PTHR46224:SF64">
    <property type="entry name" value="IQ MOTIF AND ANKYRIN REPEAT DOMAIN-CONTAINING PROTEIN 1"/>
    <property type="match status" value="1"/>
</dbReference>
<dbReference type="OMA" id="PFMRETP"/>
<reference evidence="3" key="1">
    <citation type="journal article" date="2012" name="PLoS Genet.">
        <title>The genomes of the fungal plant pathogens Cladosporium fulvum and Dothistroma septosporum reveal adaptation to different hosts and lifestyles but also signatures of common ancestry.</title>
        <authorList>
            <person name="de Wit P.J.G.M."/>
            <person name="van der Burgt A."/>
            <person name="Oekmen B."/>
            <person name="Stergiopoulos I."/>
            <person name="Abd-Elsalam K.A."/>
            <person name="Aerts A.L."/>
            <person name="Bahkali A.H."/>
            <person name="Beenen H.G."/>
            <person name="Chettri P."/>
            <person name="Cox M.P."/>
            <person name="Datema E."/>
            <person name="de Vries R.P."/>
            <person name="Dhillon B."/>
            <person name="Ganley A.R."/>
            <person name="Griffiths S.A."/>
            <person name="Guo Y."/>
            <person name="Hamelin R.C."/>
            <person name="Henrissat B."/>
            <person name="Kabir M.S."/>
            <person name="Jashni M.K."/>
            <person name="Kema G."/>
            <person name="Klaubauf S."/>
            <person name="Lapidus A."/>
            <person name="Levasseur A."/>
            <person name="Lindquist E."/>
            <person name="Mehrabi R."/>
            <person name="Ohm R.A."/>
            <person name="Owen T.J."/>
            <person name="Salamov A."/>
            <person name="Schwelm A."/>
            <person name="Schijlen E."/>
            <person name="Sun H."/>
            <person name="van den Burg H.A."/>
            <person name="van Ham R.C.H.J."/>
            <person name="Zhang S."/>
            <person name="Goodwin S.B."/>
            <person name="Grigoriev I.V."/>
            <person name="Collemare J."/>
            <person name="Bradshaw R.E."/>
        </authorList>
    </citation>
    <scope>NUCLEOTIDE SEQUENCE [LARGE SCALE GENOMIC DNA]</scope>
    <source>
        <strain evidence="3">NZE10 / CBS 128990</strain>
    </source>
</reference>
<proteinExistence type="predicted"/>
<organism evidence="2 3">
    <name type="scientific">Dothistroma septosporum (strain NZE10 / CBS 128990)</name>
    <name type="common">Red band needle blight fungus</name>
    <name type="synonym">Mycosphaerella pini</name>
    <dbReference type="NCBI Taxonomy" id="675120"/>
    <lineage>
        <taxon>Eukaryota</taxon>
        <taxon>Fungi</taxon>
        <taxon>Dikarya</taxon>
        <taxon>Ascomycota</taxon>
        <taxon>Pezizomycotina</taxon>
        <taxon>Dothideomycetes</taxon>
        <taxon>Dothideomycetidae</taxon>
        <taxon>Mycosphaerellales</taxon>
        <taxon>Mycosphaerellaceae</taxon>
        <taxon>Dothistroma</taxon>
    </lineage>
</organism>
<dbReference type="InterPro" id="IPR036770">
    <property type="entry name" value="Ankyrin_rpt-contain_sf"/>
</dbReference>
<keyword evidence="1" id="KW-0040">ANK repeat</keyword>
<dbReference type="EMBL" id="KB446545">
    <property type="protein sequence ID" value="EME39172.1"/>
    <property type="molecule type" value="Genomic_DNA"/>
</dbReference>
<dbReference type="PROSITE" id="PS50088">
    <property type="entry name" value="ANK_REPEAT"/>
    <property type="match status" value="1"/>
</dbReference>
<dbReference type="AlphaFoldDB" id="M2XI73"/>
<dbReference type="PANTHER" id="PTHR46224">
    <property type="entry name" value="ANKYRIN REPEAT FAMILY PROTEIN"/>
    <property type="match status" value="1"/>
</dbReference>
<reference evidence="2 3" key="2">
    <citation type="journal article" date="2012" name="PLoS Pathog.">
        <title>Diverse lifestyles and strategies of plant pathogenesis encoded in the genomes of eighteen Dothideomycetes fungi.</title>
        <authorList>
            <person name="Ohm R.A."/>
            <person name="Feau N."/>
            <person name="Henrissat B."/>
            <person name="Schoch C.L."/>
            <person name="Horwitz B.A."/>
            <person name="Barry K.W."/>
            <person name="Condon B.J."/>
            <person name="Copeland A.C."/>
            <person name="Dhillon B."/>
            <person name="Glaser F."/>
            <person name="Hesse C.N."/>
            <person name="Kosti I."/>
            <person name="LaButti K."/>
            <person name="Lindquist E.A."/>
            <person name="Lucas S."/>
            <person name="Salamov A.A."/>
            <person name="Bradshaw R.E."/>
            <person name="Ciuffetti L."/>
            <person name="Hamelin R.C."/>
            <person name="Kema G.H.J."/>
            <person name="Lawrence C."/>
            <person name="Scott J.A."/>
            <person name="Spatafora J.W."/>
            <person name="Turgeon B.G."/>
            <person name="de Wit P.J.G.M."/>
            <person name="Zhong S."/>
            <person name="Goodwin S.B."/>
            <person name="Grigoriev I.V."/>
        </authorList>
    </citation>
    <scope>NUCLEOTIDE SEQUENCE [LARGE SCALE GENOMIC DNA]</scope>
    <source>
        <strain evidence="3">NZE10 / CBS 128990</strain>
    </source>
</reference>
<dbReference type="InterPro" id="IPR002110">
    <property type="entry name" value="Ankyrin_rpt"/>
</dbReference>
<dbReference type="Gene3D" id="1.25.40.20">
    <property type="entry name" value="Ankyrin repeat-containing domain"/>
    <property type="match status" value="1"/>
</dbReference>
<dbReference type="Proteomes" id="UP000016933">
    <property type="component" value="Unassembled WGS sequence"/>
</dbReference>
<dbReference type="SMART" id="SM00248">
    <property type="entry name" value="ANK"/>
    <property type="match status" value="4"/>
</dbReference>
<protein>
    <submittedName>
        <fullName evidence="2">Uncharacterized protein</fullName>
    </submittedName>
</protein>
<dbReference type="eggNOG" id="KOG4177">
    <property type="taxonomic scope" value="Eukaryota"/>
</dbReference>
<accession>M2XI73</accession>
<dbReference type="InterPro" id="IPR051616">
    <property type="entry name" value="Cul2-RING_E3_ligase_SR"/>
</dbReference>
<evidence type="ECO:0000313" key="2">
    <source>
        <dbReference type="EMBL" id="EME39172.1"/>
    </source>
</evidence>
<gene>
    <name evidence="2" type="ORF">DOTSEDRAFT_75051</name>
</gene>
<dbReference type="STRING" id="675120.M2XI73"/>
<dbReference type="OrthoDB" id="3647333at2759"/>
<dbReference type="SUPFAM" id="SSF48403">
    <property type="entry name" value="Ankyrin repeat"/>
    <property type="match status" value="1"/>
</dbReference>
<dbReference type="HOGENOM" id="CLU_064330_0_2_1"/>
<name>M2XI73_DOTSN</name>
<feature type="repeat" description="ANK" evidence="1">
    <location>
        <begin position="264"/>
        <end position="293"/>
    </location>
</feature>
<evidence type="ECO:0000313" key="3">
    <source>
        <dbReference type="Proteomes" id="UP000016933"/>
    </source>
</evidence>
<dbReference type="PROSITE" id="PS50297">
    <property type="entry name" value="ANK_REP_REGION"/>
    <property type="match status" value="1"/>
</dbReference>
<evidence type="ECO:0000256" key="1">
    <source>
        <dbReference type="PROSITE-ProRule" id="PRU00023"/>
    </source>
</evidence>
<keyword evidence="3" id="KW-1185">Reference proteome</keyword>